<gene>
    <name evidence="2" type="ORF">HEQ75_03230</name>
</gene>
<organism evidence="2 3">
    <name type="scientific">Falsiroseomonas selenitidurans</name>
    <dbReference type="NCBI Taxonomy" id="2716335"/>
    <lineage>
        <taxon>Bacteria</taxon>
        <taxon>Pseudomonadati</taxon>
        <taxon>Pseudomonadota</taxon>
        <taxon>Alphaproteobacteria</taxon>
        <taxon>Acetobacterales</taxon>
        <taxon>Roseomonadaceae</taxon>
        <taxon>Falsiroseomonas</taxon>
    </lineage>
</organism>
<feature type="signal peptide" evidence="1">
    <location>
        <begin position="1"/>
        <end position="18"/>
    </location>
</feature>
<evidence type="ECO:0000313" key="3">
    <source>
        <dbReference type="Proteomes" id="UP000787635"/>
    </source>
</evidence>
<evidence type="ECO:0000256" key="1">
    <source>
        <dbReference type="SAM" id="SignalP"/>
    </source>
</evidence>
<feature type="chain" id="PRO_5045382112" evidence="1">
    <location>
        <begin position="19"/>
        <end position="222"/>
    </location>
</feature>
<name>A0ABX1DYA3_9PROT</name>
<proteinExistence type="predicted"/>
<comment type="caution">
    <text evidence="2">The sequence shown here is derived from an EMBL/GenBank/DDBJ whole genome shotgun (WGS) entry which is preliminary data.</text>
</comment>
<keyword evidence="3" id="KW-1185">Reference proteome</keyword>
<dbReference type="Proteomes" id="UP000787635">
    <property type="component" value="Unassembled WGS sequence"/>
</dbReference>
<keyword evidence="1" id="KW-0732">Signal</keyword>
<reference evidence="2 3" key="1">
    <citation type="submission" date="2020-03" db="EMBL/GenBank/DDBJ databases">
        <title>Roseomonas selenitidurans sp. nov. isolated from urban soil.</title>
        <authorList>
            <person name="Liu H."/>
        </authorList>
    </citation>
    <scope>NUCLEOTIDE SEQUENCE [LARGE SCALE GENOMIC DNA]</scope>
    <source>
        <strain evidence="2 3">BU-1</strain>
    </source>
</reference>
<evidence type="ECO:0000313" key="2">
    <source>
        <dbReference type="EMBL" id="NKC29861.1"/>
    </source>
</evidence>
<dbReference type="RefSeq" id="WP_168027487.1">
    <property type="nucleotide sequence ID" value="NZ_JAAVNE010000003.1"/>
</dbReference>
<dbReference type="EMBL" id="JAAVNE010000003">
    <property type="protein sequence ID" value="NKC29861.1"/>
    <property type="molecule type" value="Genomic_DNA"/>
</dbReference>
<protein>
    <submittedName>
        <fullName evidence="2">DUF4189 domain-containing protein</fullName>
    </submittedName>
</protein>
<accession>A0ABX1DYA3</accession>
<sequence>MRLLNLVALAAFVLPGCASVQERPVAAPPTAPDTLVAAQIPQIPEGLRPVIQADYDASPRTAYTLVVGSAGRGWASHSGRGSWSASERTRVALQRCEHYAQGPCILVMANGRLTGRTAPEPRALTYPTRFDATAVPFLNDAQKAELGARYPTARQHRAIAIWRLGGFAWVVGRPSAAEAQRDALQNCQRFGDGNRPCFLYSVDDQVVFTPQTDISDAIRPRP</sequence>